<organism evidence="1 2">
    <name type="scientific">Streblomastix strix</name>
    <dbReference type="NCBI Taxonomy" id="222440"/>
    <lineage>
        <taxon>Eukaryota</taxon>
        <taxon>Metamonada</taxon>
        <taxon>Preaxostyla</taxon>
        <taxon>Oxymonadida</taxon>
        <taxon>Streblomastigidae</taxon>
        <taxon>Streblomastix</taxon>
    </lineage>
</organism>
<reference evidence="1 2" key="1">
    <citation type="submission" date="2019-03" db="EMBL/GenBank/DDBJ databases">
        <title>Single cell metagenomics reveals metabolic interactions within the superorganism composed of flagellate Streblomastix strix and complex community of Bacteroidetes bacteria on its surface.</title>
        <authorList>
            <person name="Treitli S.C."/>
            <person name="Kolisko M."/>
            <person name="Husnik F."/>
            <person name="Keeling P."/>
            <person name="Hampl V."/>
        </authorList>
    </citation>
    <scope>NUCLEOTIDE SEQUENCE [LARGE SCALE GENOMIC DNA]</scope>
    <source>
        <strain evidence="1">ST1C</strain>
    </source>
</reference>
<dbReference type="EMBL" id="SNRW01022499">
    <property type="protein sequence ID" value="KAA6363771.1"/>
    <property type="molecule type" value="Genomic_DNA"/>
</dbReference>
<dbReference type="AlphaFoldDB" id="A0A5J4U1C5"/>
<name>A0A5J4U1C5_9EUKA</name>
<gene>
    <name evidence="1" type="ORF">EZS28_040701</name>
</gene>
<sequence>MLKRDLHDACWNDWQAFGNFLKEEELEALRDRWQTPLDLLLEISANAEQNEELLLSIFKQILEDTSETLLKRFEGVMFYTAEKKKFIKLDSEGTVIDRPAFDQTWMSWSTILRGMPEDAVEKLEEAFTTPTKVLTSFANRPKFTLQSLKDTFSQIEELDSETADILFGEISEKASKYNFLSPEQKVIESKQKT</sequence>
<evidence type="ECO:0000313" key="1">
    <source>
        <dbReference type="EMBL" id="KAA6363771.1"/>
    </source>
</evidence>
<comment type="caution">
    <text evidence="1">The sequence shown here is derived from an EMBL/GenBank/DDBJ whole genome shotgun (WGS) entry which is preliminary data.</text>
</comment>
<dbReference type="Proteomes" id="UP000324800">
    <property type="component" value="Unassembled WGS sequence"/>
</dbReference>
<protein>
    <submittedName>
        <fullName evidence="1">Uncharacterized protein</fullName>
    </submittedName>
</protein>
<evidence type="ECO:0000313" key="2">
    <source>
        <dbReference type="Proteomes" id="UP000324800"/>
    </source>
</evidence>
<accession>A0A5J4U1C5</accession>
<proteinExistence type="predicted"/>